<dbReference type="Gene3D" id="1.20.1280.50">
    <property type="match status" value="1"/>
</dbReference>
<dbReference type="Pfam" id="PF00646">
    <property type="entry name" value="F-box"/>
    <property type="match status" value="1"/>
</dbReference>
<dbReference type="PANTHER" id="PTHR31672">
    <property type="entry name" value="BNACNNG10540D PROTEIN"/>
    <property type="match status" value="1"/>
</dbReference>
<comment type="caution">
    <text evidence="2">The sequence shown here is derived from an EMBL/GenBank/DDBJ whole genome shotgun (WGS) entry which is preliminary data.</text>
</comment>
<name>A0A7J7C484_TRIWF</name>
<sequence>MSDHLPHELIFDILCVLPVKSIIRFKSVSKSWRSLFEEPSFLDSHRKQANKSLIIQTGDLRRTNSTNFVASDLDSLDRFKEITFPPDLGRSSYSGVTVMGSCNGLVALSCTYGEMRTGIEIREDVIIWNISTTERQIIPDPFWKGYYTCLPGTANVGFGYDSVSDSYKIVKIVHPGSNLLPVLYNLKRNEVSWRLGKFRGPDSGLHVLARGLLFEESLHWVALLHETKKCIIVGFGLENEEFYQVPLPDCAESSIAVGVLGTCLSMTDTYTFRQPWGEIWVWVMNKYMVKESWTKIYRIDVIGNVLGSPVGGDRILLLGCVERNLYLYDPVKKESSKVVEIPGGFWDGLVYQEGFTKISAILGALPTRRIFKRNAYEEYYTWRKKRPTH</sequence>
<evidence type="ECO:0000313" key="3">
    <source>
        <dbReference type="Proteomes" id="UP000593562"/>
    </source>
</evidence>
<dbReference type="InParanoid" id="A0A7J7C484"/>
<dbReference type="PANTHER" id="PTHR31672:SF13">
    <property type="entry name" value="F-BOX PROTEIN CPR30-LIKE"/>
    <property type="match status" value="1"/>
</dbReference>
<reference evidence="2 3" key="1">
    <citation type="journal article" date="2020" name="Nat. Commun.">
        <title>Genome of Tripterygium wilfordii and identification of cytochrome P450 involved in triptolide biosynthesis.</title>
        <authorList>
            <person name="Tu L."/>
            <person name="Su P."/>
            <person name="Zhang Z."/>
            <person name="Gao L."/>
            <person name="Wang J."/>
            <person name="Hu T."/>
            <person name="Zhou J."/>
            <person name="Zhang Y."/>
            <person name="Zhao Y."/>
            <person name="Liu Y."/>
            <person name="Song Y."/>
            <person name="Tong Y."/>
            <person name="Lu Y."/>
            <person name="Yang J."/>
            <person name="Xu C."/>
            <person name="Jia M."/>
            <person name="Peters R.J."/>
            <person name="Huang L."/>
            <person name="Gao W."/>
        </authorList>
    </citation>
    <scope>NUCLEOTIDE SEQUENCE [LARGE SCALE GENOMIC DNA]</scope>
    <source>
        <strain evidence="3">cv. XIE 37</strain>
        <tissue evidence="2">Leaf</tissue>
    </source>
</reference>
<dbReference type="AlphaFoldDB" id="A0A7J7C484"/>
<dbReference type="InterPro" id="IPR001810">
    <property type="entry name" value="F-box_dom"/>
</dbReference>
<dbReference type="SMART" id="SM00256">
    <property type="entry name" value="FBOX"/>
    <property type="match status" value="1"/>
</dbReference>
<evidence type="ECO:0000313" key="2">
    <source>
        <dbReference type="EMBL" id="KAF5728969.1"/>
    </source>
</evidence>
<dbReference type="SUPFAM" id="SSF81383">
    <property type="entry name" value="F-box domain"/>
    <property type="match status" value="1"/>
</dbReference>
<dbReference type="EMBL" id="JAAARO010000021">
    <property type="protein sequence ID" value="KAF5728969.1"/>
    <property type="molecule type" value="Genomic_DNA"/>
</dbReference>
<dbReference type="Pfam" id="PF08268">
    <property type="entry name" value="FBA_3"/>
    <property type="match status" value="1"/>
</dbReference>
<dbReference type="InterPro" id="IPR013187">
    <property type="entry name" value="F-box-assoc_dom_typ3"/>
</dbReference>
<protein>
    <submittedName>
        <fullName evidence="2">F-box protein CPR30-like</fullName>
    </submittedName>
</protein>
<dbReference type="NCBIfam" id="TIGR01640">
    <property type="entry name" value="F_box_assoc_1"/>
    <property type="match status" value="1"/>
</dbReference>
<gene>
    <name evidence="2" type="ORF">HS088_TW21G01126</name>
</gene>
<proteinExistence type="predicted"/>
<dbReference type="InterPro" id="IPR017451">
    <property type="entry name" value="F-box-assoc_interact_dom"/>
</dbReference>
<organism evidence="2 3">
    <name type="scientific">Tripterygium wilfordii</name>
    <name type="common">Thunder God vine</name>
    <dbReference type="NCBI Taxonomy" id="458696"/>
    <lineage>
        <taxon>Eukaryota</taxon>
        <taxon>Viridiplantae</taxon>
        <taxon>Streptophyta</taxon>
        <taxon>Embryophyta</taxon>
        <taxon>Tracheophyta</taxon>
        <taxon>Spermatophyta</taxon>
        <taxon>Magnoliopsida</taxon>
        <taxon>eudicotyledons</taxon>
        <taxon>Gunneridae</taxon>
        <taxon>Pentapetalae</taxon>
        <taxon>rosids</taxon>
        <taxon>fabids</taxon>
        <taxon>Celastrales</taxon>
        <taxon>Celastraceae</taxon>
        <taxon>Tripterygium</taxon>
    </lineage>
</organism>
<accession>A0A7J7C484</accession>
<dbReference type="Proteomes" id="UP000593562">
    <property type="component" value="Unassembled WGS sequence"/>
</dbReference>
<dbReference type="CDD" id="cd22157">
    <property type="entry name" value="F-box_AtFBW1-like"/>
    <property type="match status" value="1"/>
</dbReference>
<feature type="domain" description="F-box" evidence="1">
    <location>
        <begin position="1"/>
        <end position="49"/>
    </location>
</feature>
<dbReference type="InterPro" id="IPR050796">
    <property type="entry name" value="SCF_F-box_component"/>
</dbReference>
<dbReference type="PROSITE" id="PS50181">
    <property type="entry name" value="FBOX"/>
    <property type="match status" value="1"/>
</dbReference>
<keyword evidence="3" id="KW-1185">Reference proteome</keyword>
<dbReference type="InterPro" id="IPR036047">
    <property type="entry name" value="F-box-like_dom_sf"/>
</dbReference>
<dbReference type="OrthoDB" id="591557at2759"/>
<evidence type="ECO:0000259" key="1">
    <source>
        <dbReference type="PROSITE" id="PS50181"/>
    </source>
</evidence>